<dbReference type="Proteomes" id="UP000198324">
    <property type="component" value="Unassembled WGS sequence"/>
</dbReference>
<dbReference type="PROSITE" id="PS51094">
    <property type="entry name" value="PTS_EIIA_TYPE_2"/>
    <property type="match status" value="1"/>
</dbReference>
<dbReference type="PANTHER" id="PTHR47738:SF1">
    <property type="entry name" value="NITROGEN REGULATORY PROTEIN"/>
    <property type="match status" value="1"/>
</dbReference>
<dbReference type="Pfam" id="PF12728">
    <property type="entry name" value="HTH_17"/>
    <property type="match status" value="1"/>
</dbReference>
<organism evidence="2 3">
    <name type="scientific">Humidesulfovibrio mexicanus</name>
    <dbReference type="NCBI Taxonomy" id="147047"/>
    <lineage>
        <taxon>Bacteria</taxon>
        <taxon>Pseudomonadati</taxon>
        <taxon>Thermodesulfobacteriota</taxon>
        <taxon>Desulfovibrionia</taxon>
        <taxon>Desulfovibrionales</taxon>
        <taxon>Desulfovibrionaceae</taxon>
        <taxon>Humidesulfovibrio</taxon>
    </lineage>
</organism>
<dbReference type="InterPro" id="IPR016152">
    <property type="entry name" value="PTrfase/Anion_transptr"/>
</dbReference>
<protein>
    <submittedName>
        <fullName evidence="2">PTS IIA-like nitrogen-regulatory protein PtsN</fullName>
    </submittedName>
</protein>
<dbReference type="AlphaFoldDB" id="A0A239A9Y4"/>
<evidence type="ECO:0000313" key="2">
    <source>
        <dbReference type="EMBL" id="SNR92141.1"/>
    </source>
</evidence>
<reference evidence="2 3" key="1">
    <citation type="submission" date="2017-06" db="EMBL/GenBank/DDBJ databases">
        <authorList>
            <person name="Kim H.J."/>
            <person name="Triplett B.A."/>
        </authorList>
    </citation>
    <scope>NUCLEOTIDE SEQUENCE [LARGE SCALE GENOMIC DNA]</scope>
    <source>
        <strain evidence="2 3">DSM 13116</strain>
    </source>
</reference>
<evidence type="ECO:0000259" key="1">
    <source>
        <dbReference type="PROSITE" id="PS51094"/>
    </source>
</evidence>
<dbReference type="PANTHER" id="PTHR47738">
    <property type="entry name" value="PTS SYSTEM FRUCTOSE-LIKE EIIA COMPONENT-RELATED"/>
    <property type="match status" value="1"/>
</dbReference>
<dbReference type="InterPro" id="IPR041657">
    <property type="entry name" value="HTH_17"/>
</dbReference>
<dbReference type="InterPro" id="IPR002178">
    <property type="entry name" value="PTS_EIIA_type-2_dom"/>
</dbReference>
<keyword evidence="3" id="KW-1185">Reference proteome</keyword>
<dbReference type="RefSeq" id="WP_089274109.1">
    <property type="nucleotide sequence ID" value="NZ_FZOC01000003.1"/>
</dbReference>
<dbReference type="OrthoDB" id="95460at2"/>
<dbReference type="InterPro" id="IPR009061">
    <property type="entry name" value="DNA-bd_dom_put_sf"/>
</dbReference>
<feature type="domain" description="PTS EIIA type-2" evidence="1">
    <location>
        <begin position="79"/>
        <end position="226"/>
    </location>
</feature>
<dbReference type="Gene3D" id="3.40.930.10">
    <property type="entry name" value="Mannitol-specific EII, Chain A"/>
    <property type="match status" value="1"/>
</dbReference>
<dbReference type="EMBL" id="FZOC01000003">
    <property type="protein sequence ID" value="SNR92141.1"/>
    <property type="molecule type" value="Genomic_DNA"/>
</dbReference>
<dbReference type="GO" id="GO:0030295">
    <property type="term" value="F:protein kinase activator activity"/>
    <property type="evidence" value="ECO:0007669"/>
    <property type="project" value="TreeGrafter"/>
</dbReference>
<dbReference type="InterPro" id="IPR051541">
    <property type="entry name" value="PTS_SugarTrans_NitroReg"/>
</dbReference>
<proteinExistence type="predicted"/>
<dbReference type="NCBIfam" id="TIGR01764">
    <property type="entry name" value="excise"/>
    <property type="match status" value="1"/>
</dbReference>
<dbReference type="GO" id="GO:0003677">
    <property type="term" value="F:DNA binding"/>
    <property type="evidence" value="ECO:0007669"/>
    <property type="project" value="InterPro"/>
</dbReference>
<gene>
    <name evidence="2" type="ORF">SAMN04488503_1929</name>
</gene>
<dbReference type="InterPro" id="IPR010093">
    <property type="entry name" value="SinI_DNA-bd"/>
</dbReference>
<dbReference type="Pfam" id="PF00359">
    <property type="entry name" value="PTS_EIIA_2"/>
    <property type="match status" value="1"/>
</dbReference>
<dbReference type="SUPFAM" id="SSF46955">
    <property type="entry name" value="Putative DNA-binding domain"/>
    <property type="match status" value="1"/>
</dbReference>
<sequence>MRLTLREAAASLDCTEKTVLRWIAHAGLPTVRLGGLYHFNRAELLEWALHHGMGPTALARELEPEADGQARETVSALAGAMRAGGVMRGICANTLPELLCPVVGHMIPDAPEHQRELVLAMLLAREATGITAVGGGVLAPHVRAPLILGETPRIVLVYPARPLPLSAVPTPDNAPIEAVFVLASPTVRAHLTLLALLAAALRDADFRQAVLSRASEAALLTAAAAAEHAHDSAAARRGRRQ</sequence>
<name>A0A239A9Y4_9BACT</name>
<dbReference type="SUPFAM" id="SSF55804">
    <property type="entry name" value="Phoshotransferase/anion transport protein"/>
    <property type="match status" value="1"/>
</dbReference>
<accession>A0A239A9Y4</accession>
<evidence type="ECO:0000313" key="3">
    <source>
        <dbReference type="Proteomes" id="UP000198324"/>
    </source>
</evidence>